<keyword evidence="2" id="KW-0418">Kinase</keyword>
<dbReference type="AlphaFoldDB" id="A0AAI9AHV5"/>
<keyword evidence="2" id="KW-0548">Nucleotidyltransferase</keyword>
<keyword evidence="2" id="KW-0808">Transferase</keyword>
<proteinExistence type="predicted"/>
<evidence type="ECO:0000313" key="2">
    <source>
        <dbReference type="EMBL" id="EDM23789.1"/>
    </source>
</evidence>
<organism evidence="2 3">
    <name type="scientific">Caminibacter mediatlanticus TB-2</name>
    <dbReference type="NCBI Taxonomy" id="391592"/>
    <lineage>
        <taxon>Bacteria</taxon>
        <taxon>Pseudomonadati</taxon>
        <taxon>Campylobacterota</taxon>
        <taxon>Epsilonproteobacteria</taxon>
        <taxon>Nautiliales</taxon>
        <taxon>Nautiliaceae</taxon>
        <taxon>Caminibacter</taxon>
    </lineage>
</organism>
<keyword evidence="1" id="KW-0472">Membrane</keyword>
<gene>
    <name evidence="2" type="ORF">CMTB2_00939</name>
</gene>
<dbReference type="EC" id="2.7.1.26" evidence="2"/>
<dbReference type="GO" id="GO:0008531">
    <property type="term" value="F:riboflavin kinase activity"/>
    <property type="evidence" value="ECO:0007669"/>
    <property type="project" value="UniProtKB-EC"/>
</dbReference>
<reference evidence="2 3" key="1">
    <citation type="journal article" date="2011" name="Stand. Genomic Sci.">
        <title>Draft genome sequence of Caminibacter mediatlanticus strain TB-2, an epsilonproteobacterium isolated from a deep-sea hydrothermal vent.</title>
        <authorList>
            <person name="Giovannelli D."/>
            <person name="Ferriera S."/>
            <person name="Johnson J."/>
            <person name="Kravitz S."/>
            <person name="Perez-Rodriguez I."/>
            <person name="Ricci J."/>
            <person name="O'Brien C."/>
            <person name="Voordeckers J.W."/>
            <person name="Bini E."/>
            <person name="Vetriani C."/>
        </authorList>
    </citation>
    <scope>NUCLEOTIDE SEQUENCE [LARGE SCALE GENOMIC DNA]</scope>
    <source>
        <strain evidence="2 3">TB-2</strain>
    </source>
</reference>
<keyword evidence="1" id="KW-0812">Transmembrane</keyword>
<feature type="transmembrane region" description="Helical" evidence="1">
    <location>
        <begin position="12"/>
        <end position="30"/>
    </location>
</feature>
<dbReference type="GO" id="GO:0016779">
    <property type="term" value="F:nucleotidyltransferase activity"/>
    <property type="evidence" value="ECO:0007669"/>
    <property type="project" value="UniProtKB-KW"/>
</dbReference>
<protein>
    <submittedName>
        <fullName evidence="2">Bifunctional riboflavin kinase/FMN adenylyltransferase</fullName>
        <ecNumber evidence="2">2.7.1.26</ecNumber>
    </submittedName>
</protein>
<dbReference type="EMBL" id="ABCJ01000003">
    <property type="protein sequence ID" value="EDM23789.1"/>
    <property type="molecule type" value="Genomic_DNA"/>
</dbReference>
<evidence type="ECO:0000256" key="1">
    <source>
        <dbReference type="SAM" id="Phobius"/>
    </source>
</evidence>
<evidence type="ECO:0000313" key="3">
    <source>
        <dbReference type="Proteomes" id="UP000003288"/>
    </source>
</evidence>
<keyword evidence="1" id="KW-1133">Transmembrane helix</keyword>
<comment type="caution">
    <text evidence="2">The sequence shown here is derived from an EMBL/GenBank/DDBJ whole genome shotgun (WGS) entry which is preliminary data.</text>
</comment>
<accession>A0AAI9AHV5</accession>
<dbReference type="Proteomes" id="UP000003288">
    <property type="component" value="Unassembled WGS sequence"/>
</dbReference>
<sequence>MKTLTKKVNYDVMIVVAISVLMFGVALVNSF</sequence>
<name>A0AAI9AHV5_9BACT</name>